<proteinExistence type="predicted"/>
<evidence type="ECO:0008006" key="3">
    <source>
        <dbReference type="Google" id="ProtNLM"/>
    </source>
</evidence>
<dbReference type="SUPFAM" id="SSF81383">
    <property type="entry name" value="F-box domain"/>
    <property type="match status" value="1"/>
</dbReference>
<dbReference type="InterPro" id="IPR032675">
    <property type="entry name" value="LRR_dom_sf"/>
</dbReference>
<dbReference type="AlphaFoldDB" id="A0A015LH39"/>
<sequence>MVYLPELCLEQIFRELEDDVKTLHSCILVNRLWFTMAVSELWKNPFDTIRSGGQKNQKHHRSLIEVYISCLPKHMRDNIYSGTTKSPIFNYMKYLRYIDIAPICKSVNKWILSKKIEELPLFKYLHVTCDNSITRDYERTIVETLCDYFISCSIHIDEIDLSCRPFNIFNHPFANPNLSKIKTFKCNVTYLPDLMEVGIFKSASKIANDIHYLEIRFICSHHNYLSDDLNSPVKDVTEFIESQKNLQHIILQCTSIEFPIILVSLCTHTKTLTHIELYRINFGCGFPLYYLAKLENLKHFKLESCSFTGLSNKNVGQTSFQKLESLTIKTTTIQSDILETLIRQANNSIRILEIRNFRVLRELIYSCRNYCILLTRLILSINQGTLLSIISMITTCSNLKEIQIYDETLKDGGFYIPLDINYKHTADEFICKLGTALPESVHTIRLVMDWFYKSSSLDIFFKQCNAKRLQRLEFSNCSFFSSKHLEVVVRHCGGTLKHLYFNSYHRMCRDDVKKVREIIPNLVIGNNEFNRAC</sequence>
<organism evidence="1 2">
    <name type="scientific">Rhizophagus irregularis (strain DAOM 197198w)</name>
    <name type="common">Glomus intraradices</name>
    <dbReference type="NCBI Taxonomy" id="1432141"/>
    <lineage>
        <taxon>Eukaryota</taxon>
        <taxon>Fungi</taxon>
        <taxon>Fungi incertae sedis</taxon>
        <taxon>Mucoromycota</taxon>
        <taxon>Glomeromycotina</taxon>
        <taxon>Glomeromycetes</taxon>
        <taxon>Glomerales</taxon>
        <taxon>Glomeraceae</taxon>
        <taxon>Rhizophagus</taxon>
    </lineage>
</organism>
<dbReference type="EMBL" id="JEMT01028605">
    <property type="protein sequence ID" value="EXX54148.1"/>
    <property type="molecule type" value="Genomic_DNA"/>
</dbReference>
<dbReference type="InterPro" id="IPR036047">
    <property type="entry name" value="F-box-like_dom_sf"/>
</dbReference>
<gene>
    <name evidence="1" type="ORF">RirG_237170</name>
</gene>
<reference evidence="1 2" key="1">
    <citation type="submission" date="2014-02" db="EMBL/GenBank/DDBJ databases">
        <title>Single nucleus genome sequencing reveals high similarity among nuclei of an endomycorrhizal fungus.</title>
        <authorList>
            <person name="Lin K."/>
            <person name="Geurts R."/>
            <person name="Zhang Z."/>
            <person name="Limpens E."/>
            <person name="Saunders D.G."/>
            <person name="Mu D."/>
            <person name="Pang E."/>
            <person name="Cao H."/>
            <person name="Cha H."/>
            <person name="Lin T."/>
            <person name="Zhou Q."/>
            <person name="Shang Y."/>
            <person name="Li Y."/>
            <person name="Ivanov S."/>
            <person name="Sharma T."/>
            <person name="Velzen R.V."/>
            <person name="Ruijter N.D."/>
            <person name="Aanen D.K."/>
            <person name="Win J."/>
            <person name="Kamoun S."/>
            <person name="Bisseling T."/>
            <person name="Huang S."/>
        </authorList>
    </citation>
    <scope>NUCLEOTIDE SEQUENCE [LARGE SCALE GENOMIC DNA]</scope>
    <source>
        <strain evidence="2">DAOM197198w</strain>
    </source>
</reference>
<dbReference type="HOGENOM" id="CLU_028913_7_1_1"/>
<dbReference type="SMR" id="A0A015LH39"/>
<dbReference type="Proteomes" id="UP000022910">
    <property type="component" value="Unassembled WGS sequence"/>
</dbReference>
<comment type="caution">
    <text evidence="1">The sequence shown here is derived from an EMBL/GenBank/DDBJ whole genome shotgun (WGS) entry which is preliminary data.</text>
</comment>
<accession>A0A015LH39</accession>
<keyword evidence="2" id="KW-1185">Reference proteome</keyword>
<evidence type="ECO:0000313" key="1">
    <source>
        <dbReference type="EMBL" id="EXX54148.1"/>
    </source>
</evidence>
<dbReference type="OrthoDB" id="2330282at2759"/>
<dbReference type="SUPFAM" id="SSF52047">
    <property type="entry name" value="RNI-like"/>
    <property type="match status" value="1"/>
</dbReference>
<protein>
    <recommendedName>
        <fullName evidence="3">F-box domain-containing protein</fullName>
    </recommendedName>
</protein>
<dbReference type="Gene3D" id="3.80.10.10">
    <property type="entry name" value="Ribonuclease Inhibitor"/>
    <property type="match status" value="2"/>
</dbReference>
<name>A0A015LH39_RHIIW</name>
<evidence type="ECO:0000313" key="2">
    <source>
        <dbReference type="Proteomes" id="UP000022910"/>
    </source>
</evidence>